<name>A0A2N9EIB4_FAGSY</name>
<dbReference type="AlphaFoldDB" id="A0A2N9EIB4"/>
<evidence type="ECO:0000259" key="4">
    <source>
        <dbReference type="Pfam" id="PF00139"/>
    </source>
</evidence>
<reference evidence="5" key="1">
    <citation type="submission" date="2018-02" db="EMBL/GenBank/DDBJ databases">
        <authorList>
            <person name="Cohen D.B."/>
            <person name="Kent A.D."/>
        </authorList>
    </citation>
    <scope>NUCLEOTIDE SEQUENCE</scope>
</reference>
<dbReference type="Gene3D" id="2.60.120.200">
    <property type="match status" value="1"/>
</dbReference>
<evidence type="ECO:0000256" key="2">
    <source>
        <dbReference type="ARBA" id="ARBA00022734"/>
    </source>
</evidence>
<dbReference type="PANTHER" id="PTHR32401:SF48">
    <property type="entry name" value="LEGUME LECTIN DOMAIN-CONTAINING PROTEIN"/>
    <property type="match status" value="1"/>
</dbReference>
<evidence type="ECO:0000313" key="5">
    <source>
        <dbReference type="EMBL" id="SPC78677.1"/>
    </source>
</evidence>
<accession>A0A2N9EIB4</accession>
<dbReference type="PANTHER" id="PTHR32401">
    <property type="entry name" value="CONCANAVALIN A-LIKE LECTIN FAMILY PROTEIN"/>
    <property type="match status" value="1"/>
</dbReference>
<feature type="signal peptide" evidence="3">
    <location>
        <begin position="1"/>
        <end position="21"/>
    </location>
</feature>
<sequence>MWFSKVVKSHFLAFLFSGALTQVGCYNFNFSTLTQTDPPQLKLENALSLSEAIQITEAAVGGELENQSGRVFYNKPFRLWSKKKNITASFDTTFCLRINPIPTSPVGEGMAFISAADTALPQNSDGEWLGIVKLNHQWNLLSS</sequence>
<keyword evidence="3" id="KW-0732">Signal</keyword>
<dbReference type="SUPFAM" id="SSF49899">
    <property type="entry name" value="Concanavalin A-like lectins/glucanases"/>
    <property type="match status" value="1"/>
</dbReference>
<organism evidence="5">
    <name type="scientific">Fagus sylvatica</name>
    <name type="common">Beechnut</name>
    <dbReference type="NCBI Taxonomy" id="28930"/>
    <lineage>
        <taxon>Eukaryota</taxon>
        <taxon>Viridiplantae</taxon>
        <taxon>Streptophyta</taxon>
        <taxon>Embryophyta</taxon>
        <taxon>Tracheophyta</taxon>
        <taxon>Spermatophyta</taxon>
        <taxon>Magnoliopsida</taxon>
        <taxon>eudicotyledons</taxon>
        <taxon>Gunneridae</taxon>
        <taxon>Pentapetalae</taxon>
        <taxon>rosids</taxon>
        <taxon>fabids</taxon>
        <taxon>Fagales</taxon>
        <taxon>Fagaceae</taxon>
        <taxon>Fagus</taxon>
    </lineage>
</organism>
<proteinExistence type="inferred from homology"/>
<protein>
    <recommendedName>
        <fullName evidence="4">Legume lectin domain-containing protein</fullName>
    </recommendedName>
</protein>
<evidence type="ECO:0000256" key="3">
    <source>
        <dbReference type="SAM" id="SignalP"/>
    </source>
</evidence>
<dbReference type="InterPro" id="IPR001220">
    <property type="entry name" value="Legume_lectin_dom"/>
</dbReference>
<dbReference type="Pfam" id="PF00139">
    <property type="entry name" value="Lectin_legB"/>
    <property type="match status" value="1"/>
</dbReference>
<feature type="domain" description="Legume lectin" evidence="4">
    <location>
        <begin position="26"/>
        <end position="135"/>
    </location>
</feature>
<dbReference type="InterPro" id="IPR013320">
    <property type="entry name" value="ConA-like_dom_sf"/>
</dbReference>
<gene>
    <name evidence="5" type="ORF">FSB_LOCUS6559</name>
</gene>
<keyword evidence="2" id="KW-0430">Lectin</keyword>
<dbReference type="EMBL" id="OIVN01000342">
    <property type="protein sequence ID" value="SPC78677.1"/>
    <property type="molecule type" value="Genomic_DNA"/>
</dbReference>
<dbReference type="GO" id="GO:0030246">
    <property type="term" value="F:carbohydrate binding"/>
    <property type="evidence" value="ECO:0007669"/>
    <property type="project" value="UniProtKB-KW"/>
</dbReference>
<dbReference type="InterPro" id="IPR050258">
    <property type="entry name" value="Leguminous_Lectin"/>
</dbReference>
<feature type="chain" id="PRO_5014912506" description="Legume lectin domain-containing protein" evidence="3">
    <location>
        <begin position="22"/>
        <end position="143"/>
    </location>
</feature>
<comment type="similarity">
    <text evidence="1">Belongs to the leguminous lectin family.</text>
</comment>
<evidence type="ECO:0000256" key="1">
    <source>
        <dbReference type="ARBA" id="ARBA00007606"/>
    </source>
</evidence>